<dbReference type="EMBL" id="JABXBU010002230">
    <property type="protein sequence ID" value="KAF8766934.1"/>
    <property type="molecule type" value="Genomic_DNA"/>
</dbReference>
<reference evidence="1" key="2">
    <citation type="submission" date="2020-06" db="EMBL/GenBank/DDBJ databases">
        <authorList>
            <person name="Sheffer M."/>
        </authorList>
    </citation>
    <scope>NUCLEOTIDE SEQUENCE</scope>
</reference>
<gene>
    <name evidence="1" type="ORF">HNY73_019949</name>
</gene>
<evidence type="ECO:0000313" key="2">
    <source>
        <dbReference type="Proteomes" id="UP000807504"/>
    </source>
</evidence>
<protein>
    <submittedName>
        <fullName evidence="1">Uncharacterized protein</fullName>
    </submittedName>
</protein>
<organism evidence="1 2">
    <name type="scientific">Argiope bruennichi</name>
    <name type="common">Wasp spider</name>
    <name type="synonym">Aranea bruennichi</name>
    <dbReference type="NCBI Taxonomy" id="94029"/>
    <lineage>
        <taxon>Eukaryota</taxon>
        <taxon>Metazoa</taxon>
        <taxon>Ecdysozoa</taxon>
        <taxon>Arthropoda</taxon>
        <taxon>Chelicerata</taxon>
        <taxon>Arachnida</taxon>
        <taxon>Araneae</taxon>
        <taxon>Araneomorphae</taxon>
        <taxon>Entelegynae</taxon>
        <taxon>Araneoidea</taxon>
        <taxon>Araneidae</taxon>
        <taxon>Argiope</taxon>
    </lineage>
</organism>
<dbReference type="AlphaFoldDB" id="A0A8T0E624"/>
<comment type="caution">
    <text evidence="1">The sequence shown here is derived from an EMBL/GenBank/DDBJ whole genome shotgun (WGS) entry which is preliminary data.</text>
</comment>
<sequence length="483" mass="56898">MANPIDSQLKSLYRLTLENISLRRVAVLLLSDSLKYMCQTTVEKERGEKTVVSRDEVFKSMVAELRLPESMRGPLVNIMNLIFLETCKWKAFHMEFLELYHSGFYYPLYIKRIHWTNMGTINYRKTAEAMIRDEKLNIDQRFRLACLYCLEKDIQDLWQKLSPLSKKGFYNNGRPARCALTREIIVFWTCILKGKIKKLIKFIMQNDIYSSIYQYAFETFALKGYETATEYFFEKLTCEEKEASLVGTAKALASRGGSFFETYHDVFCYLLSQMNVEQLQNVLENSSYGILKIFLDWPRQDAFFEVAKLASPYLKEQDYQLLHLLLSRTFECRYNSPKLFRDLFLITPKGFEHYRPWQYYLDPAETLELVLSGITLHSCYELVKEGEWDFFEFFIRESRLSNEDRERFAATFNSNFASLLKMETRERITKVMNNISAGSSKRDFSNCNKVNQMDSMDFHPSGQPDEELIETLAKKKEKNLGRK</sequence>
<accession>A0A8T0E624</accession>
<keyword evidence="2" id="KW-1185">Reference proteome</keyword>
<name>A0A8T0E624_ARGBR</name>
<reference evidence="1" key="1">
    <citation type="journal article" date="2020" name="bioRxiv">
        <title>Chromosome-level reference genome of the European wasp spider Argiope bruennichi: a resource for studies on range expansion and evolutionary adaptation.</title>
        <authorList>
            <person name="Sheffer M.M."/>
            <person name="Hoppe A."/>
            <person name="Krehenwinkel H."/>
            <person name="Uhl G."/>
            <person name="Kuss A.W."/>
            <person name="Jensen L."/>
            <person name="Jensen C."/>
            <person name="Gillespie R.G."/>
            <person name="Hoff K.J."/>
            <person name="Prost S."/>
        </authorList>
    </citation>
    <scope>NUCLEOTIDE SEQUENCE</scope>
</reference>
<dbReference type="Proteomes" id="UP000807504">
    <property type="component" value="Unassembled WGS sequence"/>
</dbReference>
<evidence type="ECO:0000313" key="1">
    <source>
        <dbReference type="EMBL" id="KAF8766934.1"/>
    </source>
</evidence>
<proteinExistence type="predicted"/>